<dbReference type="WBParaSite" id="Pan_g608.t1">
    <property type="protein sequence ID" value="Pan_g608.t1"/>
    <property type="gene ID" value="Pan_g608"/>
</dbReference>
<evidence type="ECO:0000313" key="1">
    <source>
        <dbReference type="Proteomes" id="UP000492821"/>
    </source>
</evidence>
<dbReference type="Proteomes" id="UP000492821">
    <property type="component" value="Unassembled WGS sequence"/>
</dbReference>
<reference evidence="1" key="1">
    <citation type="journal article" date="2013" name="Genetics">
        <title>The draft genome and transcriptome of Panagrellus redivivus are shaped by the harsh demands of a free-living lifestyle.</title>
        <authorList>
            <person name="Srinivasan J."/>
            <person name="Dillman A.R."/>
            <person name="Macchietto M.G."/>
            <person name="Heikkinen L."/>
            <person name="Lakso M."/>
            <person name="Fracchia K.M."/>
            <person name="Antoshechkin I."/>
            <person name="Mortazavi A."/>
            <person name="Wong G."/>
            <person name="Sternberg P.W."/>
        </authorList>
    </citation>
    <scope>NUCLEOTIDE SEQUENCE [LARGE SCALE GENOMIC DNA]</scope>
    <source>
        <strain evidence="1">MT8872</strain>
    </source>
</reference>
<organism evidence="1 2">
    <name type="scientific">Panagrellus redivivus</name>
    <name type="common">Microworm</name>
    <dbReference type="NCBI Taxonomy" id="6233"/>
    <lineage>
        <taxon>Eukaryota</taxon>
        <taxon>Metazoa</taxon>
        <taxon>Ecdysozoa</taxon>
        <taxon>Nematoda</taxon>
        <taxon>Chromadorea</taxon>
        <taxon>Rhabditida</taxon>
        <taxon>Tylenchina</taxon>
        <taxon>Panagrolaimomorpha</taxon>
        <taxon>Panagrolaimoidea</taxon>
        <taxon>Panagrolaimidae</taxon>
        <taxon>Panagrellus</taxon>
    </lineage>
</organism>
<name>A0A7E4ZZU7_PANRE</name>
<keyword evidence="1" id="KW-1185">Reference proteome</keyword>
<sequence>MISVMDFSVCAPTTMTSTSSILDAFRCDCRRPSVNDALPGLGDERDFKPDTVTDYGRLITAKVSTTLSEEERRNATHQQDAARRLVPHVPVKWLVPAYHQSMMTCRHL</sequence>
<dbReference type="AlphaFoldDB" id="A0A7E4ZZU7"/>
<evidence type="ECO:0000313" key="2">
    <source>
        <dbReference type="WBParaSite" id="Pan_g608.t1"/>
    </source>
</evidence>
<protein>
    <submittedName>
        <fullName evidence="2">Uncharacterized protein</fullName>
    </submittedName>
</protein>
<reference evidence="2" key="2">
    <citation type="submission" date="2020-10" db="UniProtKB">
        <authorList>
            <consortium name="WormBaseParasite"/>
        </authorList>
    </citation>
    <scope>IDENTIFICATION</scope>
</reference>
<proteinExistence type="predicted"/>
<accession>A0A7E4ZZU7</accession>